<dbReference type="AlphaFoldDB" id="A0A316YLQ0"/>
<dbReference type="InterPro" id="IPR005024">
    <property type="entry name" value="Snf7_fam"/>
</dbReference>
<dbReference type="Pfam" id="PF03357">
    <property type="entry name" value="Snf7"/>
    <property type="match status" value="1"/>
</dbReference>
<name>A0A316YLQ0_9BASI</name>
<dbReference type="GO" id="GO:0006900">
    <property type="term" value="P:vesicle budding from membrane"/>
    <property type="evidence" value="ECO:0007669"/>
    <property type="project" value="TreeGrafter"/>
</dbReference>
<dbReference type="GO" id="GO:0032511">
    <property type="term" value="P:late endosome to vacuole transport via multivesicular body sorting pathway"/>
    <property type="evidence" value="ECO:0007669"/>
    <property type="project" value="TreeGrafter"/>
</dbReference>
<evidence type="ECO:0008006" key="5">
    <source>
        <dbReference type="Google" id="ProtNLM"/>
    </source>
</evidence>
<evidence type="ECO:0000256" key="2">
    <source>
        <dbReference type="SAM" id="MobiDB-lite"/>
    </source>
</evidence>
<dbReference type="OrthoDB" id="10250120at2759"/>
<dbReference type="FunCoup" id="A0A316YLQ0">
    <property type="interactions" value="54"/>
</dbReference>
<feature type="region of interest" description="Disordered" evidence="2">
    <location>
        <begin position="440"/>
        <end position="522"/>
    </location>
</feature>
<dbReference type="Gene3D" id="6.10.140.1230">
    <property type="match status" value="1"/>
</dbReference>
<dbReference type="PANTHER" id="PTHR22761">
    <property type="entry name" value="CHARGED MULTIVESICULAR BODY PROTEIN"/>
    <property type="match status" value="1"/>
</dbReference>
<evidence type="ECO:0000313" key="3">
    <source>
        <dbReference type="EMBL" id="PWN90121.1"/>
    </source>
</evidence>
<dbReference type="EMBL" id="KZ819636">
    <property type="protein sequence ID" value="PWN90121.1"/>
    <property type="molecule type" value="Genomic_DNA"/>
</dbReference>
<sequence length="522" mass="58121">MASDLRRYVLSLPDYSDPSSASSPLPSLYADLATRRASNRASFEASVAWWKDVLFGACFKGAQVAGPSTGTETKRSADRLVLHVGSKLLEDVSIDEVGRPLGLGTVVEELRASSHLHALSGFLKSQTPVRGPSSSSFSYASVAGTLGSLATRPLSWAFSQLTLSLGLTNDGSEDAGREDWKRAQGDWVIWDNVEALGEAVLAIHRASPRLSPLESLFSTSSFRRSVLSDALESLGLPSKSLSDVDLRVLLTHLARDRSVALVHGDVVKLEHVQGEPPSPISEHERGIVNVRETHARLEEQVAEIESRIKERQAKVEASLRAKNKEQALSYLRSRKALEELLQRRVASLETLHGVLVKIEQAAGDVEIVKAYDLSTASLKTLLADERLKVENVEGTMDNMQEALADADEVRQAVEVGQDGMRHAAGVPDIDEDEMNEELARLEEENRREEEERKRKEEQRKKEEEERKEKEKREEGKRQRIEKERIEEAERQKAAQKEKEQEQEKEQEKGGQQEQAKEAQTAE</sequence>
<dbReference type="GO" id="GO:0009898">
    <property type="term" value="C:cytoplasmic side of plasma membrane"/>
    <property type="evidence" value="ECO:0007669"/>
    <property type="project" value="TreeGrafter"/>
</dbReference>
<keyword evidence="1" id="KW-0175">Coiled coil</keyword>
<reference evidence="3 4" key="1">
    <citation type="journal article" date="2018" name="Mol. Biol. Evol.">
        <title>Broad Genomic Sampling Reveals a Smut Pathogenic Ancestry of the Fungal Clade Ustilaginomycotina.</title>
        <authorList>
            <person name="Kijpornyongpan T."/>
            <person name="Mondo S.J."/>
            <person name="Barry K."/>
            <person name="Sandor L."/>
            <person name="Lee J."/>
            <person name="Lipzen A."/>
            <person name="Pangilinan J."/>
            <person name="LaButti K."/>
            <person name="Hainaut M."/>
            <person name="Henrissat B."/>
            <person name="Grigoriev I.V."/>
            <person name="Spatafora J.W."/>
            <person name="Aime M.C."/>
        </authorList>
    </citation>
    <scope>NUCLEOTIDE SEQUENCE [LARGE SCALE GENOMIC DNA]</scope>
    <source>
        <strain evidence="3 4">MCA 4198</strain>
    </source>
</reference>
<evidence type="ECO:0000313" key="4">
    <source>
        <dbReference type="Proteomes" id="UP000245768"/>
    </source>
</evidence>
<dbReference type="InParanoid" id="A0A316YLQ0"/>
<keyword evidence="4" id="KW-1185">Reference proteome</keyword>
<feature type="coiled-coil region" evidence="1">
    <location>
        <begin position="280"/>
        <end position="314"/>
    </location>
</feature>
<feature type="compositionally biased region" description="Basic and acidic residues" evidence="2">
    <location>
        <begin position="440"/>
        <end position="516"/>
    </location>
</feature>
<gene>
    <name evidence="3" type="ORF">FA10DRAFT_301404</name>
</gene>
<proteinExistence type="predicted"/>
<dbReference type="GO" id="GO:0000815">
    <property type="term" value="C:ESCRT III complex"/>
    <property type="evidence" value="ECO:0007669"/>
    <property type="project" value="TreeGrafter"/>
</dbReference>
<dbReference type="GeneID" id="37046898"/>
<accession>A0A316YLQ0</accession>
<dbReference type="Proteomes" id="UP000245768">
    <property type="component" value="Unassembled WGS sequence"/>
</dbReference>
<dbReference type="STRING" id="215250.A0A316YLQ0"/>
<dbReference type="PANTHER" id="PTHR22761:SF96">
    <property type="entry name" value="BCDNA.GH08385"/>
    <property type="match status" value="1"/>
</dbReference>
<protein>
    <recommendedName>
        <fullName evidence="5">Snf7-domain-containing protein</fullName>
    </recommendedName>
</protein>
<dbReference type="RefSeq" id="XP_025377319.1">
    <property type="nucleotide sequence ID" value="XM_025524982.1"/>
</dbReference>
<organism evidence="3 4">
    <name type="scientific">Acaromyces ingoldii</name>
    <dbReference type="NCBI Taxonomy" id="215250"/>
    <lineage>
        <taxon>Eukaryota</taxon>
        <taxon>Fungi</taxon>
        <taxon>Dikarya</taxon>
        <taxon>Basidiomycota</taxon>
        <taxon>Ustilaginomycotina</taxon>
        <taxon>Exobasidiomycetes</taxon>
        <taxon>Exobasidiales</taxon>
        <taxon>Cryptobasidiaceae</taxon>
        <taxon>Acaromyces</taxon>
    </lineage>
</organism>
<dbReference type="GO" id="GO:0005771">
    <property type="term" value="C:multivesicular body"/>
    <property type="evidence" value="ECO:0007669"/>
    <property type="project" value="TreeGrafter"/>
</dbReference>
<evidence type="ECO:0000256" key="1">
    <source>
        <dbReference type="SAM" id="Coils"/>
    </source>
</evidence>